<keyword evidence="5 10" id="KW-0378">Hydrolase</keyword>
<dbReference type="GO" id="GO:0006888">
    <property type="term" value="P:endoplasmic reticulum to Golgi vesicle-mediated transport"/>
    <property type="evidence" value="ECO:0007669"/>
    <property type="project" value="TreeGrafter"/>
</dbReference>
<protein>
    <recommendedName>
        <fullName evidence="10">GPI inositol-deacylase</fullName>
        <ecNumber evidence="10">3.1.-.-</ecNumber>
    </recommendedName>
</protein>
<accession>A0AAV7XUM2</accession>
<name>A0AAV7XUM2_9NEOP</name>
<feature type="compositionally biased region" description="Acidic residues" evidence="11">
    <location>
        <begin position="1051"/>
        <end position="1062"/>
    </location>
</feature>
<evidence type="ECO:0000256" key="9">
    <source>
        <dbReference type="ARBA" id="ARBA00023136"/>
    </source>
</evidence>
<evidence type="ECO:0000256" key="5">
    <source>
        <dbReference type="ARBA" id="ARBA00022801"/>
    </source>
</evidence>
<evidence type="ECO:0000256" key="2">
    <source>
        <dbReference type="ARBA" id="ARBA00006931"/>
    </source>
</evidence>
<dbReference type="InterPro" id="IPR012908">
    <property type="entry name" value="PGAP1-ab_dom-like"/>
</dbReference>
<evidence type="ECO:0000313" key="13">
    <source>
        <dbReference type="EMBL" id="KAJ1527161.1"/>
    </source>
</evidence>
<feature type="domain" description="GPI inositol-deacylase PGAP1-like alpha/beta" evidence="12">
    <location>
        <begin position="80"/>
        <end position="296"/>
    </location>
</feature>
<feature type="transmembrane region" description="Helical" evidence="10">
    <location>
        <begin position="993"/>
        <end position="1019"/>
    </location>
</feature>
<sequence>MPSAPVFTILSAVVVVLYAIGIHNLIYAPKDRSCAMTYMFEYPQFAKIPLPDHVSKTFKRYNLYAYSEGHHIEAMRKMKFSGIPVLFLPGSGGSYKQARSLASVCMRKALNSRSPFHLDFFTADFNEEYSALYGGVLESQTEFVRQSIYRILELYKGKTNKPTSVVLVGHSMSGLIAKGIFNDPSFDPNLVQVILTLATPHSRPAIVFDEYTYQYYQATARTWISGRGNQLAHVTLASVGGGPMDYLVQTDSIASWEMDVHTVTTTVPTVWRSVDHLAILWCKELVLVSARALFDMVDPDTKQITSDNLLRNSILSYHFLQRNAGKQYRKSIHHPYATFLDGAEWVEPLPRQLTVTGNVDASGSDRLIKPKHVMIRLVDHPQHATLAVEAVNHKEADWVFVCQANSIVKDSRVCKNGENLSNASMFWPTTNHKRKRVVIDLISLQQQKKFSHVILRMPLNNEPVQFHIDVHANRVLKPPSMGIWLLYDKRPVVLVAETAPKALRYVVDFSEIESLWHVLHLVVKPVACSKKEHHAVAMLVVPWSNEKSFSFITETMQNPLPIRLLHVKPRVPKNTPRSIEINMAVKAEISLDPTCTYTISLEAAPGLLLSQFARSLTPCLFAYVVAILFLTLREQLQSMRQTGCCSLFHLAMSRGAKPFYILPICKILSRMFTPGDDLNSRLFLSALGIPEPGMNTMARLPVENLLYPFLLYMCAFGFVYVAGLVLMFLIVFNAKLINGVALSFVGRYFKRSITNWISPSSLSEYVVEFMIKAPPIVVALLLIVGYKSCGSLSLIIGGIYFYTVLCNMYSDYMEALLMYSMRVVTGKEKISLEGLANPGGSGQNSSSSVDGDKAVAELKEKGKEGKHRALSLSVPILKEGTASKKEEEVNSKDSERNSLSDINIYMTIFLIYVAAIVPSVPSLLTWAHNYNYDHSLSPDPTFVPFVIILMSVSSTFWIHAYPHPKLPYYRIVVDALFGLATVTLLYAPTRISFIPFIISAVMLLLCGHQWLTTLHLFIYPPSYDDRGDSENESDADSINDNHIDSSHSATDDEVADGDDEGGESGSNSDYNDDGHDAEERKVFPICLNAQPPAEEDTSDADSNVEEDEGDEEDEDEDEEDPSELIKRSLG</sequence>
<keyword evidence="9 10" id="KW-0472">Membrane</keyword>
<comment type="similarity">
    <text evidence="2 10">Belongs to the GPI inositol-deacylase family.</text>
</comment>
<feature type="transmembrane region" description="Helical" evidence="10">
    <location>
        <begin position="941"/>
        <end position="961"/>
    </location>
</feature>
<dbReference type="InterPro" id="IPR029058">
    <property type="entry name" value="AB_hydrolase_fold"/>
</dbReference>
<evidence type="ECO:0000256" key="4">
    <source>
        <dbReference type="ARBA" id="ARBA00022692"/>
    </source>
</evidence>
<feature type="transmembrane region" description="Helical" evidence="10">
    <location>
        <begin position="902"/>
        <end position="921"/>
    </location>
</feature>
<dbReference type="EMBL" id="JAPTSV010000006">
    <property type="protein sequence ID" value="KAJ1527161.1"/>
    <property type="molecule type" value="Genomic_DNA"/>
</dbReference>
<comment type="subcellular location">
    <subcellularLocation>
        <location evidence="1">Endoplasmic reticulum membrane</location>
        <topology evidence="1">Multi-pass membrane protein</topology>
    </subcellularLocation>
</comment>
<dbReference type="GO" id="GO:0005789">
    <property type="term" value="C:endoplasmic reticulum membrane"/>
    <property type="evidence" value="ECO:0007669"/>
    <property type="project" value="UniProtKB-SubCell"/>
</dbReference>
<dbReference type="SUPFAM" id="SSF53474">
    <property type="entry name" value="alpha/beta-Hydrolases"/>
    <property type="match status" value="1"/>
</dbReference>
<feature type="region of interest" description="Disordered" evidence="11">
    <location>
        <begin position="1026"/>
        <end position="1130"/>
    </location>
</feature>
<comment type="caution">
    <text evidence="13">The sequence shown here is derived from an EMBL/GenBank/DDBJ whole genome shotgun (WGS) entry which is preliminary data.</text>
</comment>
<evidence type="ECO:0000256" key="10">
    <source>
        <dbReference type="RuleBase" id="RU365011"/>
    </source>
</evidence>
<evidence type="ECO:0000256" key="11">
    <source>
        <dbReference type="SAM" id="MobiDB-lite"/>
    </source>
</evidence>
<evidence type="ECO:0000256" key="6">
    <source>
        <dbReference type="ARBA" id="ARBA00022824"/>
    </source>
</evidence>
<feature type="transmembrane region" description="Helical" evidence="10">
    <location>
        <begin position="612"/>
        <end position="632"/>
    </location>
</feature>
<dbReference type="Gene3D" id="3.40.50.1820">
    <property type="entry name" value="alpha/beta hydrolase"/>
    <property type="match status" value="1"/>
</dbReference>
<reference evidence="13" key="1">
    <citation type="submission" date="2022-12" db="EMBL/GenBank/DDBJ databases">
        <title>Chromosome-level genome assembly of the bean flower thrips Megalurothrips usitatus.</title>
        <authorList>
            <person name="Ma L."/>
            <person name="Liu Q."/>
            <person name="Li H."/>
            <person name="Cai W."/>
        </authorList>
    </citation>
    <scope>NUCLEOTIDE SEQUENCE</scope>
    <source>
        <strain evidence="13">Cailab_2022a</strain>
    </source>
</reference>
<dbReference type="GO" id="GO:0006505">
    <property type="term" value="P:GPI anchor metabolic process"/>
    <property type="evidence" value="ECO:0007669"/>
    <property type="project" value="TreeGrafter"/>
</dbReference>
<evidence type="ECO:0000256" key="1">
    <source>
        <dbReference type="ARBA" id="ARBA00004477"/>
    </source>
</evidence>
<dbReference type="Pfam" id="PF07819">
    <property type="entry name" value="PGAP1"/>
    <property type="match status" value="1"/>
</dbReference>
<feature type="transmembrane region" description="Helical" evidence="10">
    <location>
        <begin position="704"/>
        <end position="722"/>
    </location>
</feature>
<gene>
    <name evidence="13" type="ORF">ONE63_008692</name>
</gene>
<keyword evidence="14" id="KW-1185">Reference proteome</keyword>
<dbReference type="PANTHER" id="PTHR15495:SF7">
    <property type="entry name" value="GPI INOSITOL-DEACYLASE"/>
    <property type="match status" value="1"/>
</dbReference>
<dbReference type="PANTHER" id="PTHR15495">
    <property type="entry name" value="NEGATIVE REGULATOR OF VESICLE FORMATION-RELATED"/>
    <property type="match status" value="1"/>
</dbReference>
<dbReference type="GO" id="GO:0015031">
    <property type="term" value="P:protein transport"/>
    <property type="evidence" value="ECO:0007669"/>
    <property type="project" value="UniProtKB-KW"/>
</dbReference>
<comment type="function">
    <text evidence="10">Involved in inositol deacylation of GPI-anchored proteins which plays important roles in the quality control and ER-associated degradation of GPI-anchored proteins.</text>
</comment>
<evidence type="ECO:0000259" key="12">
    <source>
        <dbReference type="Pfam" id="PF07819"/>
    </source>
</evidence>
<dbReference type="Proteomes" id="UP001075354">
    <property type="component" value="Chromosome 6"/>
</dbReference>
<feature type="compositionally biased region" description="Acidic residues" evidence="11">
    <location>
        <begin position="1093"/>
        <end position="1122"/>
    </location>
</feature>
<evidence type="ECO:0000256" key="8">
    <source>
        <dbReference type="ARBA" id="ARBA00022989"/>
    </source>
</evidence>
<keyword evidence="4 10" id="KW-0812">Transmembrane</keyword>
<dbReference type="EC" id="3.1.-.-" evidence="10"/>
<feature type="compositionally biased region" description="Basic and acidic residues" evidence="11">
    <location>
        <begin position="1072"/>
        <end position="1082"/>
    </location>
</feature>
<keyword evidence="3 10" id="KW-0813">Transport</keyword>
<dbReference type="Pfam" id="PF24660">
    <property type="entry name" value="PGAP1_3rd"/>
    <property type="match status" value="1"/>
</dbReference>
<keyword evidence="6 10" id="KW-0256">Endoplasmic reticulum</keyword>
<evidence type="ECO:0000256" key="3">
    <source>
        <dbReference type="ARBA" id="ARBA00022448"/>
    </source>
</evidence>
<keyword evidence="8 10" id="KW-1133">Transmembrane helix</keyword>
<keyword evidence="7 10" id="KW-0653">Protein transport</keyword>
<dbReference type="GO" id="GO:0050185">
    <property type="term" value="F:phosphatidylinositol deacylase activity"/>
    <property type="evidence" value="ECO:0007669"/>
    <property type="project" value="TreeGrafter"/>
</dbReference>
<proteinExistence type="inferred from homology"/>
<evidence type="ECO:0000256" key="7">
    <source>
        <dbReference type="ARBA" id="ARBA00022927"/>
    </source>
</evidence>
<dbReference type="InterPro" id="IPR039529">
    <property type="entry name" value="PGAP1/BST1"/>
</dbReference>
<dbReference type="AlphaFoldDB" id="A0AAV7XUM2"/>
<feature type="transmembrane region" description="Helical" evidence="10">
    <location>
        <begin position="968"/>
        <end position="987"/>
    </location>
</feature>
<evidence type="ECO:0000313" key="14">
    <source>
        <dbReference type="Proteomes" id="UP001075354"/>
    </source>
</evidence>
<organism evidence="13 14">
    <name type="scientific">Megalurothrips usitatus</name>
    <name type="common">bean blossom thrips</name>
    <dbReference type="NCBI Taxonomy" id="439358"/>
    <lineage>
        <taxon>Eukaryota</taxon>
        <taxon>Metazoa</taxon>
        <taxon>Ecdysozoa</taxon>
        <taxon>Arthropoda</taxon>
        <taxon>Hexapoda</taxon>
        <taxon>Insecta</taxon>
        <taxon>Pterygota</taxon>
        <taxon>Neoptera</taxon>
        <taxon>Paraneoptera</taxon>
        <taxon>Thysanoptera</taxon>
        <taxon>Terebrantia</taxon>
        <taxon>Thripoidea</taxon>
        <taxon>Thripidae</taxon>
        <taxon>Megalurothrips</taxon>
    </lineage>
</organism>